<dbReference type="GO" id="GO:0000139">
    <property type="term" value="C:Golgi membrane"/>
    <property type="evidence" value="ECO:0007669"/>
    <property type="project" value="UniProtKB-SubCell"/>
</dbReference>
<evidence type="ECO:0000256" key="1">
    <source>
        <dbReference type="ARBA" id="ARBA00004477"/>
    </source>
</evidence>
<accession>A0A8K0P816</accession>
<comment type="caution">
    <text evidence="8">Lacks conserved residue(s) required for the propagation of feature annotation.</text>
</comment>
<gene>
    <name evidence="10" type="ORF">J437_LFUL014088</name>
</gene>
<organism evidence="10 11">
    <name type="scientific">Ladona fulva</name>
    <name type="common">Scarce chaser dragonfly</name>
    <name type="synonym">Libellula fulva</name>
    <dbReference type="NCBI Taxonomy" id="123851"/>
    <lineage>
        <taxon>Eukaryota</taxon>
        <taxon>Metazoa</taxon>
        <taxon>Ecdysozoa</taxon>
        <taxon>Arthropoda</taxon>
        <taxon>Hexapoda</taxon>
        <taxon>Insecta</taxon>
        <taxon>Pterygota</taxon>
        <taxon>Palaeoptera</taxon>
        <taxon>Odonata</taxon>
        <taxon>Epiprocta</taxon>
        <taxon>Anisoptera</taxon>
        <taxon>Libelluloidea</taxon>
        <taxon>Libellulidae</taxon>
        <taxon>Ladona</taxon>
    </lineage>
</organism>
<proteinExistence type="inferred from homology"/>
<comment type="subcellular location">
    <subcellularLocation>
        <location evidence="1">Endoplasmic reticulum membrane</location>
        <topology evidence="1">Multi-pass membrane protein</topology>
    </subcellularLocation>
    <subcellularLocation>
        <location evidence="8">Golgi apparatus membrane</location>
        <topology evidence="8">Multi-pass membrane protein</topology>
    </subcellularLocation>
    <subcellularLocation>
        <location evidence="8">Early endosome membrane</location>
        <topology evidence="8">Multi-pass membrane protein</topology>
    </subcellularLocation>
</comment>
<dbReference type="Proteomes" id="UP000792457">
    <property type="component" value="Unassembled WGS sequence"/>
</dbReference>
<keyword evidence="4 8" id="KW-0812">Transmembrane</keyword>
<feature type="signal peptide" evidence="9">
    <location>
        <begin position="1"/>
        <end position="26"/>
    </location>
</feature>
<feature type="chain" id="PRO_5035420465" description="Membrane magnesium transporter" evidence="9">
    <location>
        <begin position="27"/>
        <end position="126"/>
    </location>
</feature>
<feature type="transmembrane region" description="Helical" evidence="8">
    <location>
        <begin position="48"/>
        <end position="68"/>
    </location>
</feature>
<dbReference type="Pfam" id="PF10270">
    <property type="entry name" value="MMgT"/>
    <property type="match status" value="1"/>
</dbReference>
<evidence type="ECO:0000256" key="3">
    <source>
        <dbReference type="ARBA" id="ARBA00011276"/>
    </source>
</evidence>
<dbReference type="OrthoDB" id="44756at2759"/>
<dbReference type="InterPro" id="IPR018937">
    <property type="entry name" value="MMgT"/>
</dbReference>
<dbReference type="PANTHER" id="PTHR21181:SF7">
    <property type="entry name" value="ER MEMBRANE PROTEIN COMPLEX SUBUNIT 5"/>
    <property type="match status" value="1"/>
</dbReference>
<keyword evidence="9" id="KW-0732">Signal</keyword>
<keyword evidence="6 8" id="KW-1133">Transmembrane helix</keyword>
<evidence type="ECO:0000256" key="9">
    <source>
        <dbReference type="SAM" id="SignalP"/>
    </source>
</evidence>
<dbReference type="GO" id="GO:0005886">
    <property type="term" value="C:plasma membrane"/>
    <property type="evidence" value="ECO:0007669"/>
    <property type="project" value="TreeGrafter"/>
</dbReference>
<dbReference type="GO" id="GO:0031901">
    <property type="term" value="C:early endosome membrane"/>
    <property type="evidence" value="ECO:0007669"/>
    <property type="project" value="UniProtKB-SubCell"/>
</dbReference>
<keyword evidence="11" id="KW-1185">Reference proteome</keyword>
<evidence type="ECO:0000256" key="7">
    <source>
        <dbReference type="ARBA" id="ARBA00023136"/>
    </source>
</evidence>
<comment type="function">
    <text evidence="8">Part of the endoplasmic reticulum membrane protein complex (EMC) that enables the energy-independent insertion into endoplasmic reticulum membranes of newly synthesized membrane proteins. May be involved in Mg(2+) transport.</text>
</comment>
<keyword evidence="8" id="KW-0813">Transport</keyword>
<evidence type="ECO:0000313" key="10">
    <source>
        <dbReference type="EMBL" id="KAG8235458.1"/>
    </source>
</evidence>
<keyword evidence="8" id="KW-0967">Endosome</keyword>
<name>A0A8K0P816_LADFU</name>
<evidence type="ECO:0000256" key="8">
    <source>
        <dbReference type="RuleBase" id="RU367002"/>
    </source>
</evidence>
<keyword evidence="5 8" id="KW-0256">Endoplasmic reticulum</keyword>
<evidence type="ECO:0000256" key="2">
    <source>
        <dbReference type="ARBA" id="ARBA00006109"/>
    </source>
</evidence>
<keyword evidence="8" id="KW-0333">Golgi apparatus</keyword>
<dbReference type="GO" id="GO:0072546">
    <property type="term" value="C:EMC complex"/>
    <property type="evidence" value="ECO:0007669"/>
    <property type="project" value="UniProtKB-UniRule"/>
</dbReference>
<dbReference type="GO" id="GO:0022890">
    <property type="term" value="F:inorganic cation transmembrane transporter activity"/>
    <property type="evidence" value="ECO:0007669"/>
    <property type="project" value="TreeGrafter"/>
</dbReference>
<dbReference type="EMBL" id="KZ308912">
    <property type="protein sequence ID" value="KAG8235458.1"/>
    <property type="molecule type" value="Genomic_DNA"/>
</dbReference>
<evidence type="ECO:0000256" key="5">
    <source>
        <dbReference type="ARBA" id="ARBA00022824"/>
    </source>
</evidence>
<comment type="subunit">
    <text evidence="3">Component of the ER membrane protein complex (EMC).</text>
</comment>
<dbReference type="AlphaFoldDB" id="A0A8K0P816"/>
<reference evidence="10" key="1">
    <citation type="submission" date="2013-04" db="EMBL/GenBank/DDBJ databases">
        <authorList>
            <person name="Qu J."/>
            <person name="Murali S.C."/>
            <person name="Bandaranaike D."/>
            <person name="Bellair M."/>
            <person name="Blankenburg K."/>
            <person name="Chao H."/>
            <person name="Dinh H."/>
            <person name="Doddapaneni H."/>
            <person name="Downs B."/>
            <person name="Dugan-Rocha S."/>
            <person name="Elkadiri S."/>
            <person name="Gnanaolivu R.D."/>
            <person name="Hernandez B."/>
            <person name="Javaid M."/>
            <person name="Jayaseelan J.C."/>
            <person name="Lee S."/>
            <person name="Li M."/>
            <person name="Ming W."/>
            <person name="Munidasa M."/>
            <person name="Muniz J."/>
            <person name="Nguyen L."/>
            <person name="Ongeri F."/>
            <person name="Osuji N."/>
            <person name="Pu L.-L."/>
            <person name="Puazo M."/>
            <person name="Qu C."/>
            <person name="Quiroz J."/>
            <person name="Raj R."/>
            <person name="Weissenberger G."/>
            <person name="Xin Y."/>
            <person name="Zou X."/>
            <person name="Han Y."/>
            <person name="Richards S."/>
            <person name="Worley K."/>
            <person name="Muzny D."/>
            <person name="Gibbs R."/>
        </authorList>
    </citation>
    <scope>NUCLEOTIDE SEQUENCE</scope>
    <source>
        <strain evidence="10">Sampled in the wild</strain>
    </source>
</reference>
<evidence type="ECO:0000313" key="11">
    <source>
        <dbReference type="Proteomes" id="UP000792457"/>
    </source>
</evidence>
<keyword evidence="8" id="KW-0460">Magnesium</keyword>
<sequence>MVATFLQKCILCFGFLSLFHAAFSAAQHRTHLRITEQEFDSLPIDILIQGIVSLFITMYGVMCIAGDFKEIRATVDLESRSWETLRNIPSFYIFNHRGKAFSPEYSKHLAVNHYSNQKLSLEEWTS</sequence>
<comment type="caution">
    <text evidence="10">The sequence shown here is derived from an EMBL/GenBank/DDBJ whole genome shotgun (WGS) entry which is preliminary data.</text>
</comment>
<reference evidence="10" key="2">
    <citation type="submission" date="2017-10" db="EMBL/GenBank/DDBJ databases">
        <title>Ladona fulva Genome sequencing and assembly.</title>
        <authorList>
            <person name="Murali S."/>
            <person name="Richards S."/>
            <person name="Bandaranaike D."/>
            <person name="Bellair M."/>
            <person name="Blankenburg K."/>
            <person name="Chao H."/>
            <person name="Dinh H."/>
            <person name="Doddapaneni H."/>
            <person name="Dugan-Rocha S."/>
            <person name="Elkadiri S."/>
            <person name="Gnanaolivu R."/>
            <person name="Hernandez B."/>
            <person name="Skinner E."/>
            <person name="Javaid M."/>
            <person name="Lee S."/>
            <person name="Li M."/>
            <person name="Ming W."/>
            <person name="Munidasa M."/>
            <person name="Muniz J."/>
            <person name="Nguyen L."/>
            <person name="Hughes D."/>
            <person name="Osuji N."/>
            <person name="Pu L.-L."/>
            <person name="Puazo M."/>
            <person name="Qu C."/>
            <person name="Quiroz J."/>
            <person name="Raj R."/>
            <person name="Weissenberger G."/>
            <person name="Xin Y."/>
            <person name="Zou X."/>
            <person name="Han Y."/>
            <person name="Worley K."/>
            <person name="Muzny D."/>
            <person name="Gibbs R."/>
        </authorList>
    </citation>
    <scope>NUCLEOTIDE SEQUENCE</scope>
    <source>
        <strain evidence="10">Sampled in the wild</strain>
    </source>
</reference>
<dbReference type="PANTHER" id="PTHR21181">
    <property type="match status" value="1"/>
</dbReference>
<evidence type="ECO:0000256" key="6">
    <source>
        <dbReference type="ARBA" id="ARBA00022989"/>
    </source>
</evidence>
<comment type="similarity">
    <text evidence="2 8">Belongs to the membrane magnesium transporter (TC 1.A.67) family.</text>
</comment>
<evidence type="ECO:0000256" key="4">
    <source>
        <dbReference type="ARBA" id="ARBA00022692"/>
    </source>
</evidence>
<keyword evidence="7 8" id="KW-0472">Membrane</keyword>
<protein>
    <recommendedName>
        <fullName evidence="8">Membrane magnesium transporter</fullName>
    </recommendedName>
</protein>